<dbReference type="GO" id="GO:0016020">
    <property type="term" value="C:membrane"/>
    <property type="evidence" value="ECO:0007669"/>
    <property type="project" value="InterPro"/>
</dbReference>
<feature type="domain" description="Signal transduction histidine kinase subgroup 3 dimerisation and phosphoacceptor" evidence="4">
    <location>
        <begin position="259"/>
        <end position="318"/>
    </location>
</feature>
<reference evidence="5 6" key="1">
    <citation type="submission" date="2019-03" db="EMBL/GenBank/DDBJ databases">
        <title>Genomics of glacier-inhabiting Cryobacterium strains.</title>
        <authorList>
            <person name="Liu Q."/>
            <person name="Xin Y.-H."/>
        </authorList>
    </citation>
    <scope>NUCLEOTIDE SEQUENCE [LARGE SCALE GENOMIC DNA]</scope>
    <source>
        <strain evidence="5 6">TMT2-48-2</strain>
    </source>
</reference>
<proteinExistence type="predicted"/>
<sequence length="460" mass="48691">MESHRTVRSTSGWQCGRVRDRAEGPVRVVSPLPDERRSPAMSHERIPLTLNEPPELAPGTVFNPRARLHGPRTSRWAAASADFIEGLRGETTNDPLILLTDIFALAADAELVCLVGTRVVAPGVVVPGGDADAEEVVVVHAVNDGPAGELQGLAFPARGSLCGRAIASGRPVLVGRGDREATGSELLLIGGPTMVVPVGGSGISGRPALALTAARSCGAPPFTAGDLESAGDFARLVDAGLQLERNGSDRARLAVVADRDRIARELHDRVIQRVFAAGLAVQALGGMTTDPVLGQRLTDEVGALDAVITEIRTAIFALSFQAHPVRPSVRRRILDLLDELGPLFEHPPQMLFSGAIDLLVTAPLADDLVAVVREGLTNVVRHARTRDAEVSVCVAADTVTIEISDNGVGLGGSERRSGVANLSFRAERWQGMVSLTDRVPRGALLRWTARLADVPVRSDR</sequence>
<evidence type="ECO:0000256" key="3">
    <source>
        <dbReference type="ARBA" id="ARBA00023012"/>
    </source>
</evidence>
<dbReference type="InterPro" id="IPR029016">
    <property type="entry name" value="GAF-like_dom_sf"/>
</dbReference>
<evidence type="ECO:0000256" key="1">
    <source>
        <dbReference type="ARBA" id="ARBA00022679"/>
    </source>
</evidence>
<dbReference type="InterPro" id="IPR011712">
    <property type="entry name" value="Sig_transdc_His_kin_sub3_dim/P"/>
</dbReference>
<dbReference type="Gene3D" id="3.30.450.40">
    <property type="match status" value="1"/>
</dbReference>
<dbReference type="GO" id="GO:0046983">
    <property type="term" value="F:protein dimerization activity"/>
    <property type="evidence" value="ECO:0007669"/>
    <property type="project" value="InterPro"/>
</dbReference>
<dbReference type="AlphaFoldDB" id="A0A4V3IHY6"/>
<dbReference type="InterPro" id="IPR050482">
    <property type="entry name" value="Sensor_HK_TwoCompSys"/>
</dbReference>
<evidence type="ECO:0000313" key="6">
    <source>
        <dbReference type="Proteomes" id="UP000298433"/>
    </source>
</evidence>
<dbReference type="EMBL" id="SOGN01000044">
    <property type="protein sequence ID" value="TFC79591.1"/>
    <property type="molecule type" value="Genomic_DNA"/>
</dbReference>
<protein>
    <recommendedName>
        <fullName evidence="4">Signal transduction histidine kinase subgroup 3 dimerisation and phosphoacceptor domain-containing protein</fullName>
    </recommendedName>
</protein>
<dbReference type="GO" id="GO:0000155">
    <property type="term" value="F:phosphorelay sensor kinase activity"/>
    <property type="evidence" value="ECO:0007669"/>
    <property type="project" value="InterPro"/>
</dbReference>
<dbReference type="InterPro" id="IPR036890">
    <property type="entry name" value="HATPase_C_sf"/>
</dbReference>
<dbReference type="OrthoDB" id="5241249at2"/>
<keyword evidence="3" id="KW-0902">Two-component regulatory system</keyword>
<dbReference type="Gene3D" id="1.20.5.1930">
    <property type="match status" value="1"/>
</dbReference>
<dbReference type="Pfam" id="PF07730">
    <property type="entry name" value="HisKA_3"/>
    <property type="match status" value="1"/>
</dbReference>
<evidence type="ECO:0000256" key="2">
    <source>
        <dbReference type="ARBA" id="ARBA00022777"/>
    </source>
</evidence>
<evidence type="ECO:0000313" key="5">
    <source>
        <dbReference type="EMBL" id="TFC79591.1"/>
    </source>
</evidence>
<keyword evidence="6" id="KW-1185">Reference proteome</keyword>
<name>A0A4V3IHY6_9MICO</name>
<keyword evidence="2" id="KW-0418">Kinase</keyword>
<gene>
    <name evidence="5" type="ORF">E3T23_10005</name>
</gene>
<dbReference type="SUPFAM" id="SSF55874">
    <property type="entry name" value="ATPase domain of HSP90 chaperone/DNA topoisomerase II/histidine kinase"/>
    <property type="match status" value="1"/>
</dbReference>
<comment type="caution">
    <text evidence="5">The sequence shown here is derived from an EMBL/GenBank/DDBJ whole genome shotgun (WGS) entry which is preliminary data.</text>
</comment>
<dbReference type="Gene3D" id="3.30.565.10">
    <property type="entry name" value="Histidine kinase-like ATPase, C-terminal domain"/>
    <property type="match status" value="1"/>
</dbReference>
<keyword evidence="1" id="KW-0808">Transferase</keyword>
<dbReference type="PANTHER" id="PTHR24421">
    <property type="entry name" value="NITRATE/NITRITE SENSOR PROTEIN NARX-RELATED"/>
    <property type="match status" value="1"/>
</dbReference>
<evidence type="ECO:0000259" key="4">
    <source>
        <dbReference type="Pfam" id="PF07730"/>
    </source>
</evidence>
<dbReference type="PANTHER" id="PTHR24421:SF56">
    <property type="entry name" value="OXYGEN SENSOR HISTIDINE KINASE RESPONSE REGULATOR DOST"/>
    <property type="match status" value="1"/>
</dbReference>
<accession>A0A4V3IHY6</accession>
<dbReference type="Proteomes" id="UP000298433">
    <property type="component" value="Unassembled WGS sequence"/>
</dbReference>
<organism evidence="5 6">
    <name type="scientific">Cryobacterium cheniae</name>
    <dbReference type="NCBI Taxonomy" id="1259262"/>
    <lineage>
        <taxon>Bacteria</taxon>
        <taxon>Bacillati</taxon>
        <taxon>Actinomycetota</taxon>
        <taxon>Actinomycetes</taxon>
        <taxon>Micrococcales</taxon>
        <taxon>Microbacteriaceae</taxon>
        <taxon>Cryobacterium</taxon>
    </lineage>
</organism>